<organism evidence="10 11">
    <name type="scientific">Bimuria novae-zelandiae CBS 107.79</name>
    <dbReference type="NCBI Taxonomy" id="1447943"/>
    <lineage>
        <taxon>Eukaryota</taxon>
        <taxon>Fungi</taxon>
        <taxon>Dikarya</taxon>
        <taxon>Ascomycota</taxon>
        <taxon>Pezizomycotina</taxon>
        <taxon>Dothideomycetes</taxon>
        <taxon>Pleosporomycetidae</taxon>
        <taxon>Pleosporales</taxon>
        <taxon>Massarineae</taxon>
        <taxon>Didymosphaeriaceae</taxon>
        <taxon>Bimuria</taxon>
    </lineage>
</organism>
<keyword evidence="3 7" id="KW-0813">Transport</keyword>
<dbReference type="PROSITE" id="PS00216">
    <property type="entry name" value="SUGAR_TRANSPORT_1"/>
    <property type="match status" value="1"/>
</dbReference>
<feature type="transmembrane region" description="Helical" evidence="8">
    <location>
        <begin position="304"/>
        <end position="321"/>
    </location>
</feature>
<sequence>MALPPKWYQFLVGLFASLGSVLFGYDLGVIAQVIASPSFHKEFNNPADNETGAVVSVFTGGAFIGAGVAGVLADRIGRRWTIMIGAIIFCLGGALQTGAMSLAYLYSGRLIGGLGVGVLTMIIPLYQAELAHPSIRGRVTALQQFMLGIGALSAAWISYGTYVGFSPEDNGQWRTSLGIQLLPAVVLAALILLFPESPRWLIDVGRTEEGLQTLAKLHAHGNVDDAWVRAEFEQIQESITFEHEHEASSIGELFRDKSSFRRLFLACAIQASVQMTGVSAIQYYSVDLYGLMGIAGDDTLKYQAINSVLALVAQFSCILFIDRVGRRWPLICGNLFNMVTFIIATILLAKFPPGATNNKAAAWGFIVMTWLYNISFSATNGPLSWIIPAEIFDTKTRAYGVMIATMTSFAFNTMIGQITPIAMTNIGYKFYFLFIIGNFTNAIFFWAFLPETARRPLEEMKYLFTEAPWFVPGMKQVDFETHDLENRVHEVEAKQGSVSHVEKDF</sequence>
<protein>
    <submittedName>
        <fullName evidence="10">MFS sugar transporter-like protein</fullName>
    </submittedName>
</protein>
<dbReference type="FunFam" id="1.20.1250.20:FF:000090">
    <property type="entry name" value="MFS sugar transporter, putative"/>
    <property type="match status" value="1"/>
</dbReference>
<keyword evidence="4 8" id="KW-0812">Transmembrane</keyword>
<feature type="transmembrane region" description="Helical" evidence="8">
    <location>
        <begin position="139"/>
        <end position="157"/>
    </location>
</feature>
<feature type="transmembrane region" description="Helical" evidence="8">
    <location>
        <begin position="80"/>
        <end position="104"/>
    </location>
</feature>
<dbReference type="InterPro" id="IPR005828">
    <property type="entry name" value="MFS_sugar_transport-like"/>
</dbReference>
<evidence type="ECO:0000256" key="8">
    <source>
        <dbReference type="SAM" id="Phobius"/>
    </source>
</evidence>
<dbReference type="InterPro" id="IPR005829">
    <property type="entry name" value="Sugar_transporter_CS"/>
</dbReference>
<dbReference type="PANTHER" id="PTHR48022">
    <property type="entry name" value="PLASTIDIC GLUCOSE TRANSPORTER 4"/>
    <property type="match status" value="1"/>
</dbReference>
<accession>A0A6A5UUK9</accession>
<keyword evidence="10" id="KW-0762">Sugar transport</keyword>
<dbReference type="GO" id="GO:0005351">
    <property type="term" value="F:carbohydrate:proton symporter activity"/>
    <property type="evidence" value="ECO:0007669"/>
    <property type="project" value="TreeGrafter"/>
</dbReference>
<feature type="transmembrane region" description="Helical" evidence="8">
    <location>
        <begin position="51"/>
        <end position="73"/>
    </location>
</feature>
<evidence type="ECO:0000256" key="4">
    <source>
        <dbReference type="ARBA" id="ARBA00022692"/>
    </source>
</evidence>
<feature type="transmembrane region" description="Helical" evidence="8">
    <location>
        <begin position="177"/>
        <end position="194"/>
    </location>
</feature>
<dbReference type="PROSITE" id="PS00217">
    <property type="entry name" value="SUGAR_TRANSPORT_2"/>
    <property type="match status" value="1"/>
</dbReference>
<evidence type="ECO:0000259" key="9">
    <source>
        <dbReference type="PROSITE" id="PS50850"/>
    </source>
</evidence>
<feature type="transmembrane region" description="Helical" evidence="8">
    <location>
        <begin position="361"/>
        <end position="386"/>
    </location>
</feature>
<comment type="similarity">
    <text evidence="2 7">Belongs to the major facilitator superfamily. Sugar transporter (TC 2.A.1.1) family.</text>
</comment>
<dbReference type="Proteomes" id="UP000800036">
    <property type="component" value="Unassembled WGS sequence"/>
</dbReference>
<dbReference type="InterPro" id="IPR036259">
    <property type="entry name" value="MFS_trans_sf"/>
</dbReference>
<evidence type="ECO:0000313" key="11">
    <source>
        <dbReference type="Proteomes" id="UP000800036"/>
    </source>
</evidence>
<dbReference type="PRINTS" id="PR00171">
    <property type="entry name" value="SUGRTRNSPORT"/>
</dbReference>
<dbReference type="InterPro" id="IPR050360">
    <property type="entry name" value="MFS_Sugar_Transporters"/>
</dbReference>
<evidence type="ECO:0000256" key="3">
    <source>
        <dbReference type="ARBA" id="ARBA00022448"/>
    </source>
</evidence>
<dbReference type="PROSITE" id="PS50850">
    <property type="entry name" value="MFS"/>
    <property type="match status" value="1"/>
</dbReference>
<dbReference type="Pfam" id="PF00083">
    <property type="entry name" value="Sugar_tr"/>
    <property type="match status" value="1"/>
</dbReference>
<evidence type="ECO:0000313" key="10">
    <source>
        <dbReference type="EMBL" id="KAF1968495.1"/>
    </source>
</evidence>
<comment type="subcellular location">
    <subcellularLocation>
        <location evidence="1">Membrane</location>
        <topology evidence="1">Multi-pass membrane protein</topology>
    </subcellularLocation>
</comment>
<dbReference type="OrthoDB" id="6612291at2759"/>
<evidence type="ECO:0000256" key="2">
    <source>
        <dbReference type="ARBA" id="ARBA00010992"/>
    </source>
</evidence>
<dbReference type="PANTHER" id="PTHR48022:SF37">
    <property type="entry name" value="MAJOR FACILITATOR SUPERFAMILY (MFS) PROFILE DOMAIN-CONTAINING PROTEIN-RELATED"/>
    <property type="match status" value="1"/>
</dbReference>
<feature type="transmembrane region" description="Helical" evidence="8">
    <location>
        <begin position="263"/>
        <end position="284"/>
    </location>
</feature>
<evidence type="ECO:0000256" key="5">
    <source>
        <dbReference type="ARBA" id="ARBA00022989"/>
    </source>
</evidence>
<gene>
    <name evidence="10" type="ORF">BU23DRAFT_514498</name>
</gene>
<dbReference type="InterPro" id="IPR003663">
    <property type="entry name" value="Sugar/inositol_transpt"/>
</dbReference>
<keyword evidence="11" id="KW-1185">Reference proteome</keyword>
<dbReference type="SUPFAM" id="SSF103473">
    <property type="entry name" value="MFS general substrate transporter"/>
    <property type="match status" value="1"/>
</dbReference>
<keyword evidence="6 8" id="KW-0472">Membrane</keyword>
<feature type="transmembrane region" description="Helical" evidence="8">
    <location>
        <begin position="328"/>
        <end position="349"/>
    </location>
</feature>
<feature type="transmembrane region" description="Helical" evidence="8">
    <location>
        <begin position="398"/>
        <end position="418"/>
    </location>
</feature>
<dbReference type="AlphaFoldDB" id="A0A6A5UUK9"/>
<dbReference type="NCBIfam" id="TIGR00879">
    <property type="entry name" value="SP"/>
    <property type="match status" value="1"/>
</dbReference>
<reference evidence="10" key="1">
    <citation type="journal article" date="2020" name="Stud. Mycol.">
        <title>101 Dothideomycetes genomes: a test case for predicting lifestyles and emergence of pathogens.</title>
        <authorList>
            <person name="Haridas S."/>
            <person name="Albert R."/>
            <person name="Binder M."/>
            <person name="Bloem J."/>
            <person name="Labutti K."/>
            <person name="Salamov A."/>
            <person name="Andreopoulos B."/>
            <person name="Baker S."/>
            <person name="Barry K."/>
            <person name="Bills G."/>
            <person name="Bluhm B."/>
            <person name="Cannon C."/>
            <person name="Castanera R."/>
            <person name="Culley D."/>
            <person name="Daum C."/>
            <person name="Ezra D."/>
            <person name="Gonzalez J."/>
            <person name="Henrissat B."/>
            <person name="Kuo A."/>
            <person name="Liang C."/>
            <person name="Lipzen A."/>
            <person name="Lutzoni F."/>
            <person name="Magnuson J."/>
            <person name="Mondo S."/>
            <person name="Nolan M."/>
            <person name="Ohm R."/>
            <person name="Pangilinan J."/>
            <person name="Park H.-J."/>
            <person name="Ramirez L."/>
            <person name="Alfaro M."/>
            <person name="Sun H."/>
            <person name="Tritt A."/>
            <person name="Yoshinaga Y."/>
            <person name="Zwiers L.-H."/>
            <person name="Turgeon B."/>
            <person name="Goodwin S."/>
            <person name="Spatafora J."/>
            <person name="Crous P."/>
            <person name="Grigoriev I."/>
        </authorList>
    </citation>
    <scope>NUCLEOTIDE SEQUENCE</scope>
    <source>
        <strain evidence="10">CBS 107.79</strain>
    </source>
</reference>
<proteinExistence type="inferred from homology"/>
<feature type="transmembrane region" description="Helical" evidence="8">
    <location>
        <begin position="430"/>
        <end position="449"/>
    </location>
</feature>
<evidence type="ECO:0000256" key="1">
    <source>
        <dbReference type="ARBA" id="ARBA00004141"/>
    </source>
</evidence>
<evidence type="ECO:0000256" key="7">
    <source>
        <dbReference type="RuleBase" id="RU003346"/>
    </source>
</evidence>
<feature type="transmembrane region" description="Helical" evidence="8">
    <location>
        <begin position="110"/>
        <end position="127"/>
    </location>
</feature>
<evidence type="ECO:0000256" key="6">
    <source>
        <dbReference type="ARBA" id="ARBA00023136"/>
    </source>
</evidence>
<dbReference type="InterPro" id="IPR020846">
    <property type="entry name" value="MFS_dom"/>
</dbReference>
<keyword evidence="5 8" id="KW-1133">Transmembrane helix</keyword>
<name>A0A6A5UUK9_9PLEO</name>
<dbReference type="EMBL" id="ML976719">
    <property type="protein sequence ID" value="KAF1968495.1"/>
    <property type="molecule type" value="Genomic_DNA"/>
</dbReference>
<dbReference type="GO" id="GO:0016020">
    <property type="term" value="C:membrane"/>
    <property type="evidence" value="ECO:0007669"/>
    <property type="project" value="UniProtKB-SubCell"/>
</dbReference>
<feature type="domain" description="Major facilitator superfamily (MFS) profile" evidence="9">
    <location>
        <begin position="12"/>
        <end position="453"/>
    </location>
</feature>
<dbReference type="Gene3D" id="1.20.1250.20">
    <property type="entry name" value="MFS general substrate transporter like domains"/>
    <property type="match status" value="1"/>
</dbReference>